<reference evidence="3" key="1">
    <citation type="submission" date="2018-05" db="EMBL/GenBank/DDBJ databases">
        <authorList>
            <person name="Lanie J.A."/>
            <person name="Ng W.-L."/>
            <person name="Kazmierczak K.M."/>
            <person name="Andrzejewski T.M."/>
            <person name="Davidsen T.M."/>
            <person name="Wayne K.J."/>
            <person name="Tettelin H."/>
            <person name="Glass J.I."/>
            <person name="Rusch D."/>
            <person name="Podicherti R."/>
            <person name="Tsui H.-C.T."/>
            <person name="Winkler M.E."/>
        </authorList>
    </citation>
    <scope>NUCLEOTIDE SEQUENCE</scope>
</reference>
<dbReference type="PROSITE" id="PS50206">
    <property type="entry name" value="RHODANESE_3"/>
    <property type="match status" value="1"/>
</dbReference>
<dbReference type="InterPro" id="IPR036873">
    <property type="entry name" value="Rhodanese-like_dom_sf"/>
</dbReference>
<sequence>MECHNLSSLRSNRRLRLTLQGLTDRDRADENQQSVGDNITDHGPPPVRELSTPELKALIESLTPFELADVRTDEEREFAKIDGSRLLDQLYHDALRGLDPNTPIVFQCHYGVRS</sequence>
<feature type="non-terminal residue" evidence="3">
    <location>
        <position position="114"/>
    </location>
</feature>
<organism evidence="3">
    <name type="scientific">marine metagenome</name>
    <dbReference type="NCBI Taxonomy" id="408172"/>
    <lineage>
        <taxon>unclassified sequences</taxon>
        <taxon>metagenomes</taxon>
        <taxon>ecological metagenomes</taxon>
    </lineage>
</organism>
<dbReference type="Gene3D" id="3.40.250.10">
    <property type="entry name" value="Rhodanese-like domain"/>
    <property type="match status" value="1"/>
</dbReference>
<accession>A0A381W9F1</accession>
<feature type="domain" description="Rhodanese" evidence="2">
    <location>
        <begin position="67"/>
        <end position="114"/>
    </location>
</feature>
<dbReference type="InterPro" id="IPR001763">
    <property type="entry name" value="Rhodanese-like_dom"/>
</dbReference>
<evidence type="ECO:0000256" key="1">
    <source>
        <dbReference type="SAM" id="MobiDB-lite"/>
    </source>
</evidence>
<name>A0A381W9F1_9ZZZZ</name>
<gene>
    <name evidence="3" type="ORF">METZ01_LOCUS102024</name>
</gene>
<protein>
    <recommendedName>
        <fullName evidence="2">Rhodanese domain-containing protein</fullName>
    </recommendedName>
</protein>
<evidence type="ECO:0000313" key="3">
    <source>
        <dbReference type="EMBL" id="SVA49170.1"/>
    </source>
</evidence>
<dbReference type="SUPFAM" id="SSF52821">
    <property type="entry name" value="Rhodanese/Cell cycle control phosphatase"/>
    <property type="match status" value="1"/>
</dbReference>
<dbReference type="AlphaFoldDB" id="A0A381W9F1"/>
<feature type="region of interest" description="Disordered" evidence="1">
    <location>
        <begin position="21"/>
        <end position="47"/>
    </location>
</feature>
<evidence type="ECO:0000259" key="2">
    <source>
        <dbReference type="PROSITE" id="PS50206"/>
    </source>
</evidence>
<proteinExistence type="predicted"/>
<dbReference type="EMBL" id="UINC01011110">
    <property type="protein sequence ID" value="SVA49170.1"/>
    <property type="molecule type" value="Genomic_DNA"/>
</dbReference>